<proteinExistence type="predicted"/>
<evidence type="ECO:0000313" key="1">
    <source>
        <dbReference type="EMBL" id="UTW04826.1"/>
    </source>
</evidence>
<dbReference type="Proteomes" id="UP001059950">
    <property type="component" value="Chromosome"/>
</dbReference>
<sequence length="245" mass="27848">MNTDTSPLLQDSFAPPALPGWPRLQAQWVNDIKRAALRQLHSSNAGERLLLRIYLIGEQATEIALQRDLVTEPPDWLVQQMDQHLAEEQEHVRAFGAALAERGEDNEAYSHAQPDWLSRRKIAQWHAIARCYEASFANGLLVPAFAIGLCAEQMATRVLERHVLLLNEMPESHPLQPLLVRVLADEGRHVRLCSDTLTRLIEPYEQLAFKKMLDEIRTIDRSWSVTGAIGLLLIGLIFRLRPDRS</sequence>
<dbReference type="InterPro" id="IPR009078">
    <property type="entry name" value="Ferritin-like_SF"/>
</dbReference>
<protein>
    <recommendedName>
        <fullName evidence="3">Ferritin-like domain-containing protein</fullName>
    </recommendedName>
</protein>
<dbReference type="SUPFAM" id="SSF47240">
    <property type="entry name" value="Ferritin-like"/>
    <property type="match status" value="1"/>
</dbReference>
<accession>A0ABY5GZ49</accession>
<evidence type="ECO:0000313" key="2">
    <source>
        <dbReference type="Proteomes" id="UP001059950"/>
    </source>
</evidence>
<gene>
    <name evidence="1" type="ORF">KDX31_07455</name>
</gene>
<organism evidence="1 2">
    <name type="scientific">Amphritea atlantica</name>
    <dbReference type="NCBI Taxonomy" id="355243"/>
    <lineage>
        <taxon>Bacteria</taxon>
        <taxon>Pseudomonadati</taxon>
        <taxon>Pseudomonadota</taxon>
        <taxon>Gammaproteobacteria</taxon>
        <taxon>Oceanospirillales</taxon>
        <taxon>Oceanospirillaceae</taxon>
        <taxon>Amphritea</taxon>
    </lineage>
</organism>
<dbReference type="EMBL" id="CP073344">
    <property type="protein sequence ID" value="UTW04826.1"/>
    <property type="molecule type" value="Genomic_DNA"/>
</dbReference>
<keyword evidence="2" id="KW-1185">Reference proteome</keyword>
<name>A0ABY5GZ49_9GAMM</name>
<evidence type="ECO:0008006" key="3">
    <source>
        <dbReference type="Google" id="ProtNLM"/>
    </source>
</evidence>
<reference evidence="1" key="1">
    <citation type="submission" date="2021-04" db="EMBL/GenBank/DDBJ databases">
        <title>Oceanospirillales bacteria with DddD are important DMSP degraders in coastal seawater.</title>
        <authorList>
            <person name="Liu J."/>
        </authorList>
    </citation>
    <scope>NUCLEOTIDE SEQUENCE</scope>
    <source>
        <strain evidence="1">GY6</strain>
    </source>
</reference>